<dbReference type="OrthoDB" id="20886at2759"/>
<gene>
    <name evidence="8" type="ORF">BJ875DRAFT_376633</name>
</gene>
<evidence type="ECO:0000256" key="1">
    <source>
        <dbReference type="ARBA" id="ARBA00004123"/>
    </source>
</evidence>
<evidence type="ECO:0000313" key="8">
    <source>
        <dbReference type="EMBL" id="KAG9234341.1"/>
    </source>
</evidence>
<feature type="compositionally biased region" description="Basic and acidic residues" evidence="7">
    <location>
        <begin position="65"/>
        <end position="92"/>
    </location>
</feature>
<feature type="compositionally biased region" description="Acidic residues" evidence="7">
    <location>
        <begin position="205"/>
        <end position="216"/>
    </location>
</feature>
<keyword evidence="9" id="KW-1185">Reference proteome</keyword>
<feature type="compositionally biased region" description="Polar residues" evidence="7">
    <location>
        <begin position="153"/>
        <end position="167"/>
    </location>
</feature>
<feature type="coiled-coil region" evidence="6">
    <location>
        <begin position="409"/>
        <end position="436"/>
    </location>
</feature>
<evidence type="ECO:0000256" key="4">
    <source>
        <dbReference type="ARBA" id="ARBA00023163"/>
    </source>
</evidence>
<name>A0A9P7YJ05_9HELO</name>
<feature type="compositionally biased region" description="Basic and acidic residues" evidence="7">
    <location>
        <begin position="123"/>
        <end position="139"/>
    </location>
</feature>
<evidence type="ECO:0000256" key="3">
    <source>
        <dbReference type="ARBA" id="ARBA00023015"/>
    </source>
</evidence>
<sequence>MDQGANALLQAAREGQSLNELHDVDVDGSSSLSEIEDKDGDQEEDEEGSEELSNISDEENDSEAETERLEESPNKLRPEQDDVLSSHHDVPNYERTPSKLPKQITTEDTDDEVYDVVPFSDSELSRDESPESPKSSTHEDEPETDPPTAPTSLDDSSVENKNLLSTETDTRKRKRSIMAGSNLDDEEEPLRKRTGSILTPRDDYAIEDDAQPEEGIDISIPVNGNISGEEGGVVAEDEVAVDPEEQVAVEDEAPGPADPPISPRKRGRKKKGLENGVKNHAEEAEVAVEGEPLANGNEEVQHIEEENAEHEADDEAEAAQKNEEELEKKRIALEQLSSIERQFNTFRDRLFEDRFEQLSREEAMLRSSNPTHPEYLAMMRCIDTRRDEKLRIADTLREYQIESLKRSAVAKRSQILTQYQQEVREAREKKMELVGKQWYEIQHDRRSYAGSVPDYTLKFPARRSQQVMNQVAYSNEVSILSGIAKYVGFPAAPTMASATAAEMEEDLEKMGVRSLYQTLKQAQMQPASLPLQELAALRSAGSTSRFKPAEEQFIERTPWANPQHPSHAHLLQRQASAQQAIPRTMSPFSEAQAKQRRHSHQPRASVPTSGTFSNSPSLLQLSNGRTSSHNPLGNSNSSHTVVPSPLGSRQPSLSPEQSRPATITPDQPNIPKVADVPKNNGMKYFPPDEITDIPRDFPQGARREQVAAGMSRF</sequence>
<keyword evidence="6" id="KW-0175">Coiled coil</keyword>
<dbReference type="EMBL" id="MU251466">
    <property type="protein sequence ID" value="KAG9234341.1"/>
    <property type="molecule type" value="Genomic_DNA"/>
</dbReference>
<accession>A0A9P7YJ05</accession>
<evidence type="ECO:0000256" key="2">
    <source>
        <dbReference type="ARBA" id="ARBA00022491"/>
    </source>
</evidence>
<comment type="caution">
    <text evidence="8">The sequence shown here is derived from an EMBL/GenBank/DDBJ whole genome shotgun (WGS) entry which is preliminary data.</text>
</comment>
<dbReference type="Proteomes" id="UP000824998">
    <property type="component" value="Unassembled WGS sequence"/>
</dbReference>
<dbReference type="InterPro" id="IPR013907">
    <property type="entry name" value="Sds3"/>
</dbReference>
<comment type="subcellular location">
    <subcellularLocation>
        <location evidence="1">Nucleus</location>
    </subcellularLocation>
</comment>
<reference evidence="8" key="1">
    <citation type="journal article" date="2021" name="IMA Fungus">
        <title>Genomic characterization of three marine fungi, including Emericellopsis atlantica sp. nov. with signatures of a generalist lifestyle and marine biomass degradation.</title>
        <authorList>
            <person name="Hagestad O.C."/>
            <person name="Hou L."/>
            <person name="Andersen J.H."/>
            <person name="Hansen E.H."/>
            <person name="Altermark B."/>
            <person name="Li C."/>
            <person name="Kuhnert E."/>
            <person name="Cox R.J."/>
            <person name="Crous P.W."/>
            <person name="Spatafora J.W."/>
            <person name="Lail K."/>
            <person name="Amirebrahimi M."/>
            <person name="Lipzen A."/>
            <person name="Pangilinan J."/>
            <person name="Andreopoulos W."/>
            <person name="Hayes R.D."/>
            <person name="Ng V."/>
            <person name="Grigoriev I.V."/>
            <person name="Jackson S.A."/>
            <person name="Sutton T.D.S."/>
            <person name="Dobson A.D.W."/>
            <person name="Rama T."/>
        </authorList>
    </citation>
    <scope>NUCLEOTIDE SEQUENCE</scope>
    <source>
        <strain evidence="8">TRa018bII</strain>
    </source>
</reference>
<evidence type="ECO:0000256" key="6">
    <source>
        <dbReference type="SAM" id="Coils"/>
    </source>
</evidence>
<keyword evidence="4" id="KW-0804">Transcription</keyword>
<proteinExistence type="predicted"/>
<dbReference type="PANTHER" id="PTHR21964">
    <property type="entry name" value="BREAST CANCER METASTASIS-SUPPRESSOR 1"/>
    <property type="match status" value="1"/>
</dbReference>
<dbReference type="Pfam" id="PF08598">
    <property type="entry name" value="Sds3"/>
    <property type="match status" value="1"/>
</dbReference>
<evidence type="ECO:0000313" key="9">
    <source>
        <dbReference type="Proteomes" id="UP000824998"/>
    </source>
</evidence>
<evidence type="ECO:0000256" key="7">
    <source>
        <dbReference type="SAM" id="MobiDB-lite"/>
    </source>
</evidence>
<protein>
    <submittedName>
        <fullName evidence="8">Sds3-like-domain-containing protein</fullName>
    </submittedName>
</protein>
<keyword evidence="5" id="KW-0539">Nucleus</keyword>
<keyword evidence="3" id="KW-0805">Transcription regulation</keyword>
<feature type="region of interest" description="Disordered" evidence="7">
    <location>
        <begin position="559"/>
        <end position="713"/>
    </location>
</feature>
<feature type="compositionally biased region" description="Acidic residues" evidence="7">
    <location>
        <begin position="235"/>
        <end position="253"/>
    </location>
</feature>
<dbReference type="AlphaFoldDB" id="A0A9P7YJ05"/>
<dbReference type="SMART" id="SM01401">
    <property type="entry name" value="Sds3"/>
    <property type="match status" value="1"/>
</dbReference>
<dbReference type="GO" id="GO:0010468">
    <property type="term" value="P:regulation of gene expression"/>
    <property type="evidence" value="ECO:0007669"/>
    <property type="project" value="UniProtKB-ARBA"/>
</dbReference>
<feature type="compositionally biased region" description="Acidic residues" evidence="7">
    <location>
        <begin position="34"/>
        <end position="64"/>
    </location>
</feature>
<feature type="compositionally biased region" description="Polar residues" evidence="7">
    <location>
        <begin position="573"/>
        <end position="589"/>
    </location>
</feature>
<dbReference type="GO" id="GO:0005654">
    <property type="term" value="C:nucleoplasm"/>
    <property type="evidence" value="ECO:0007669"/>
    <property type="project" value="UniProtKB-ARBA"/>
</dbReference>
<keyword evidence="2" id="KW-0678">Repressor</keyword>
<feature type="compositionally biased region" description="Polar residues" evidence="7">
    <location>
        <begin position="606"/>
        <end position="667"/>
    </location>
</feature>
<feature type="region of interest" description="Disordered" evidence="7">
    <location>
        <begin position="1"/>
        <end position="325"/>
    </location>
</feature>
<evidence type="ECO:0000256" key="5">
    <source>
        <dbReference type="ARBA" id="ARBA00023242"/>
    </source>
</evidence>
<organism evidence="8 9">
    <name type="scientific">Amylocarpus encephaloides</name>
    <dbReference type="NCBI Taxonomy" id="45428"/>
    <lineage>
        <taxon>Eukaryota</taxon>
        <taxon>Fungi</taxon>
        <taxon>Dikarya</taxon>
        <taxon>Ascomycota</taxon>
        <taxon>Pezizomycotina</taxon>
        <taxon>Leotiomycetes</taxon>
        <taxon>Helotiales</taxon>
        <taxon>Helotiales incertae sedis</taxon>
        <taxon>Amylocarpus</taxon>
    </lineage>
</organism>
<feature type="compositionally biased region" description="Acidic residues" evidence="7">
    <location>
        <begin position="306"/>
        <end position="317"/>
    </location>
</feature>